<proteinExistence type="predicted"/>
<dbReference type="KEGG" id="moy:CVS54_00927"/>
<evidence type="ECO:0000313" key="3">
    <source>
        <dbReference type="Proteomes" id="UP000274841"/>
    </source>
</evidence>
<evidence type="ECO:0000256" key="1">
    <source>
        <dbReference type="SAM" id="MobiDB-lite"/>
    </source>
</evidence>
<name>A0A3S9WIB5_9MICO</name>
<dbReference type="Proteomes" id="UP000274841">
    <property type="component" value="Chromosome"/>
</dbReference>
<accession>A0A3S9WIB5</accession>
<dbReference type="RefSeq" id="WP_233437386.1">
    <property type="nucleotide sequence ID" value="NZ_CP031422.1"/>
</dbReference>
<protein>
    <recommendedName>
        <fullName evidence="4">DUF3558 domain-containing protein</fullName>
    </recommendedName>
</protein>
<dbReference type="AlphaFoldDB" id="A0A3S9WIB5"/>
<gene>
    <name evidence="2" type="ORF">CVS54_00927</name>
</gene>
<sequence>MSGRPDNTAILSRPDAGGQYGVAMNARLAGIAVALSLLVALTACTPQADAGGGASAPPVASDAPSPDSTRTEGPGTPSPAPTAKPVTLPTDCRAILSESVLAELGDIPLNDAAFGPSGVGADGALTCNWADPRADTTRLTTTISRMNRGPALDMLNALADDEGFSCFTPDGGTRCEKTWPNEQYPVTDGRTLFWRDDVMIDTRYSNLAPTGYTSSIIEHIFD</sequence>
<feature type="region of interest" description="Disordered" evidence="1">
    <location>
        <begin position="48"/>
        <end position="87"/>
    </location>
</feature>
<organism evidence="2 3">
    <name type="scientific">Microbacterium oxydans</name>
    <dbReference type="NCBI Taxonomy" id="82380"/>
    <lineage>
        <taxon>Bacteria</taxon>
        <taxon>Bacillati</taxon>
        <taxon>Actinomycetota</taxon>
        <taxon>Actinomycetes</taxon>
        <taxon>Micrococcales</taxon>
        <taxon>Microbacteriaceae</taxon>
        <taxon>Microbacterium</taxon>
    </lineage>
</organism>
<dbReference type="EMBL" id="CP031422">
    <property type="protein sequence ID" value="AZS39617.1"/>
    <property type="molecule type" value="Genomic_DNA"/>
</dbReference>
<reference evidence="2 3" key="1">
    <citation type="submission" date="2018-08" db="EMBL/GenBank/DDBJ databases">
        <title>Microbacterium oxydans strain HG3.</title>
        <authorList>
            <person name="ORTET P."/>
        </authorList>
    </citation>
    <scope>NUCLEOTIDE SEQUENCE [LARGE SCALE GENOMIC DNA]</scope>
    <source>
        <strain evidence="2 3">HG3</strain>
    </source>
</reference>
<evidence type="ECO:0000313" key="2">
    <source>
        <dbReference type="EMBL" id="AZS39617.1"/>
    </source>
</evidence>
<evidence type="ECO:0008006" key="4">
    <source>
        <dbReference type="Google" id="ProtNLM"/>
    </source>
</evidence>
<feature type="compositionally biased region" description="Low complexity" evidence="1">
    <location>
        <begin position="55"/>
        <end position="68"/>
    </location>
</feature>